<keyword evidence="9" id="KW-0220">Diaminopimelate biosynthesis</keyword>
<evidence type="ECO:0000256" key="4">
    <source>
        <dbReference type="ARBA" id="ARBA00010584"/>
    </source>
</evidence>
<name>U1F887_TRESO</name>
<dbReference type="GO" id="GO:0009086">
    <property type="term" value="P:methionine biosynthetic process"/>
    <property type="evidence" value="ECO:0007669"/>
    <property type="project" value="UniProtKB-KW"/>
</dbReference>
<dbReference type="EMBL" id="AVQI01000028">
    <property type="protein sequence ID" value="ERK04124.1"/>
    <property type="molecule type" value="Genomic_DNA"/>
</dbReference>
<evidence type="ECO:0000259" key="14">
    <source>
        <dbReference type="SMART" id="SM00859"/>
    </source>
</evidence>
<feature type="domain" description="Semialdehyde dehydrogenase NAD-binding" evidence="14">
    <location>
        <begin position="24"/>
        <end position="156"/>
    </location>
</feature>
<evidence type="ECO:0000256" key="6">
    <source>
        <dbReference type="ARBA" id="ARBA00022605"/>
    </source>
</evidence>
<dbReference type="UniPathway" id="UPA00051">
    <property type="reaction ID" value="UER00464"/>
</dbReference>
<dbReference type="eggNOG" id="COG0136">
    <property type="taxonomic scope" value="Bacteria"/>
</dbReference>
<dbReference type="GO" id="GO:0046983">
    <property type="term" value="F:protein dimerization activity"/>
    <property type="evidence" value="ECO:0007669"/>
    <property type="project" value="InterPro"/>
</dbReference>
<dbReference type="Gene3D" id="3.40.50.720">
    <property type="entry name" value="NAD(P)-binding Rossmann-like Domain"/>
    <property type="match status" value="1"/>
</dbReference>
<evidence type="ECO:0000256" key="9">
    <source>
        <dbReference type="ARBA" id="ARBA00022915"/>
    </source>
</evidence>
<keyword evidence="12" id="KW-0486">Methionine biosynthesis</keyword>
<evidence type="ECO:0000256" key="11">
    <source>
        <dbReference type="ARBA" id="ARBA00023154"/>
    </source>
</evidence>
<evidence type="ECO:0000256" key="13">
    <source>
        <dbReference type="PIRSR" id="PIRSR000148-1"/>
    </source>
</evidence>
<dbReference type="InterPro" id="IPR012280">
    <property type="entry name" value="Semialdhyde_DH_dimer_dom"/>
</dbReference>
<dbReference type="UniPathway" id="UPA00050">
    <property type="reaction ID" value="UER00463"/>
</dbReference>
<dbReference type="InterPro" id="IPR036291">
    <property type="entry name" value="NAD(P)-bd_dom_sf"/>
</dbReference>
<dbReference type="InterPro" id="IPR000534">
    <property type="entry name" value="Semialdehyde_DH_NAD-bd"/>
</dbReference>
<dbReference type="FunFam" id="3.30.360.10:FF:000016">
    <property type="entry name" value="Probable aspartate-semialdehyde dehydrogenase"/>
    <property type="match status" value="1"/>
</dbReference>
<feature type="active site" description="Proton acceptor" evidence="13">
    <location>
        <position position="271"/>
    </location>
</feature>
<evidence type="ECO:0000256" key="2">
    <source>
        <dbReference type="ARBA" id="ARBA00005021"/>
    </source>
</evidence>
<keyword evidence="10 15" id="KW-0560">Oxidoreductase</keyword>
<dbReference type="PROSITE" id="PS01103">
    <property type="entry name" value="ASD"/>
    <property type="match status" value="1"/>
</dbReference>
<dbReference type="PIRSF" id="PIRSF000148">
    <property type="entry name" value="ASA_dh"/>
    <property type="match status" value="1"/>
</dbReference>
<dbReference type="EC" id="1.2.1.11" evidence="5"/>
<comment type="function">
    <text evidence="1">Catalyzes the NADPH-dependent formation of L-aspartate-semialdehyde (L-ASA) by the reductive dephosphorylation of L-aspartyl-4-phosphate.</text>
</comment>
<keyword evidence="18" id="KW-1185">Reference proteome</keyword>
<dbReference type="InterPro" id="IPR000319">
    <property type="entry name" value="Asp-semialdehyde_DH_CS"/>
</dbReference>
<evidence type="ECO:0000256" key="7">
    <source>
        <dbReference type="ARBA" id="ARBA00022697"/>
    </source>
</evidence>
<dbReference type="Pfam" id="PF02774">
    <property type="entry name" value="Semialdhyde_dhC"/>
    <property type="match status" value="1"/>
</dbReference>
<comment type="caution">
    <text evidence="15">The sequence shown here is derived from an EMBL/GenBank/DDBJ whole genome shotgun (WGS) entry which is preliminary data.</text>
</comment>
<evidence type="ECO:0000313" key="16">
    <source>
        <dbReference type="EMBL" id="ERK04124.1"/>
    </source>
</evidence>
<dbReference type="PANTHER" id="PTHR46718">
    <property type="entry name" value="ASPARTATE-SEMIALDEHYDE DEHYDROGENASE"/>
    <property type="match status" value="1"/>
</dbReference>
<dbReference type="STRING" id="1125725.HMPREF1325_2513"/>
<evidence type="ECO:0000256" key="5">
    <source>
        <dbReference type="ARBA" id="ARBA00013120"/>
    </source>
</evidence>
<gene>
    <name evidence="15" type="primary">asd</name>
    <name evidence="16" type="ORF">HMPREF0860_1509</name>
    <name evidence="15" type="ORF">HMPREF1325_2513</name>
</gene>
<evidence type="ECO:0000256" key="3">
    <source>
        <dbReference type="ARBA" id="ARBA00005097"/>
    </source>
</evidence>
<evidence type="ECO:0000256" key="8">
    <source>
        <dbReference type="ARBA" id="ARBA00022857"/>
    </source>
</evidence>
<accession>U1F887</accession>
<dbReference type="Pfam" id="PF01118">
    <property type="entry name" value="Semialdhyde_dh"/>
    <property type="match status" value="1"/>
</dbReference>
<dbReference type="GO" id="GO:0019877">
    <property type="term" value="P:diaminopimelate biosynthetic process"/>
    <property type="evidence" value="ECO:0007669"/>
    <property type="project" value="UniProtKB-KW"/>
</dbReference>
<evidence type="ECO:0000313" key="17">
    <source>
        <dbReference type="Proteomes" id="UP000016412"/>
    </source>
</evidence>
<evidence type="ECO:0000256" key="12">
    <source>
        <dbReference type="ARBA" id="ARBA00023167"/>
    </source>
</evidence>
<evidence type="ECO:0000313" key="18">
    <source>
        <dbReference type="Proteomes" id="UP000016646"/>
    </source>
</evidence>
<dbReference type="NCBIfam" id="NF006416">
    <property type="entry name" value="PRK08664.1"/>
    <property type="match status" value="1"/>
</dbReference>
<organism evidence="15 17">
    <name type="scientific">Treponema socranskii subsp. socranskii VPI DR56BR1116 = ATCC 35536</name>
    <dbReference type="NCBI Taxonomy" id="1125725"/>
    <lineage>
        <taxon>Bacteria</taxon>
        <taxon>Pseudomonadati</taxon>
        <taxon>Spirochaetota</taxon>
        <taxon>Spirochaetia</taxon>
        <taxon>Spirochaetales</taxon>
        <taxon>Treponemataceae</taxon>
        <taxon>Treponema</taxon>
    </lineage>
</organism>
<dbReference type="GO" id="GO:0004073">
    <property type="term" value="F:aspartate-semialdehyde dehydrogenase activity"/>
    <property type="evidence" value="ECO:0007669"/>
    <property type="project" value="UniProtKB-EC"/>
</dbReference>
<dbReference type="SUPFAM" id="SSF51735">
    <property type="entry name" value="NAD(P)-binding Rossmann-fold domains"/>
    <property type="match status" value="1"/>
</dbReference>
<comment type="similarity">
    <text evidence="4">Belongs to the aspartate-semialdehyde dehydrogenase family.</text>
</comment>
<comment type="pathway">
    <text evidence="2">Amino-acid biosynthesis; L-methionine biosynthesis via de novo pathway; L-homoserine from L-aspartate: step 2/3.</text>
</comment>
<dbReference type="CDD" id="cd02315">
    <property type="entry name" value="ScASADH_like_N"/>
    <property type="match status" value="1"/>
</dbReference>
<dbReference type="Proteomes" id="UP000016412">
    <property type="component" value="Unassembled WGS sequence"/>
</dbReference>
<dbReference type="SMART" id="SM00859">
    <property type="entry name" value="Semialdhyde_dh"/>
    <property type="match status" value="1"/>
</dbReference>
<dbReference type="Gene3D" id="3.30.360.10">
    <property type="entry name" value="Dihydrodipicolinate Reductase, domain 2"/>
    <property type="match status" value="1"/>
</dbReference>
<sequence length="385" mass="42114">MRCAPPNLHLTNKIIKEIVMEKIPVGVLGATGMVGQRYIALLENHPWFEVSYVAASPRSAGKSYEEAVANRWLIGADIPSGVAKLTVEDANDAPRALGKCAFVFSALEMSKDEIKALEARYAAEGIPVVSNASANRWTSDVPMLVPEINWAHLDVIAFQKRHYGWDKGFIVVKPNCSLQTYMMPIHALIQAGYPIKRMIVTTLQATSGAGYPGVPSFDMIDNIVPFIGGEEEKTERECLKILGSVKDGEIVNAAGPAVSSTCTRVPVVDGHTACVNLDFDVPQEKKPSIEEIARVWKSYRSLPQELQLPSAPVHPIVLRSEENRPQPRRDRETEGGMACVIGRLRPCNVFDVKFVSLSHNTKRGAALGGILNAELLKAKGFFDAL</sequence>
<dbReference type="InterPro" id="IPR051823">
    <property type="entry name" value="ASADH-related"/>
</dbReference>
<keyword evidence="6" id="KW-0028">Amino-acid biosynthesis</keyword>
<keyword evidence="7" id="KW-0791">Threonine biosynthesis</keyword>
<dbReference type="GO" id="GO:0009088">
    <property type="term" value="P:threonine biosynthetic process"/>
    <property type="evidence" value="ECO:0007669"/>
    <property type="project" value="UniProtKB-UniPathway"/>
</dbReference>
<dbReference type="AlphaFoldDB" id="U1F887"/>
<dbReference type="Proteomes" id="UP000016646">
    <property type="component" value="Unassembled WGS sequence"/>
</dbReference>
<dbReference type="PANTHER" id="PTHR46718:SF1">
    <property type="entry name" value="ASPARTATE-SEMIALDEHYDE DEHYDROGENASE"/>
    <property type="match status" value="1"/>
</dbReference>
<dbReference type="GO" id="GO:0050661">
    <property type="term" value="F:NADP binding"/>
    <property type="evidence" value="ECO:0007669"/>
    <property type="project" value="InterPro"/>
</dbReference>
<proteinExistence type="inferred from homology"/>
<keyword evidence="11" id="KW-0457">Lysine biosynthesis</keyword>
<evidence type="ECO:0000256" key="10">
    <source>
        <dbReference type="ARBA" id="ARBA00023002"/>
    </source>
</evidence>
<dbReference type="UniPathway" id="UPA00034">
    <property type="reaction ID" value="UER00016"/>
</dbReference>
<comment type="pathway">
    <text evidence="3">Amino-acid biosynthesis; L-threonine biosynthesis; L-threonine from L-aspartate: step 2/5.</text>
</comment>
<dbReference type="EMBL" id="AUZJ01000043">
    <property type="protein sequence ID" value="ERF60262.1"/>
    <property type="molecule type" value="Genomic_DNA"/>
</dbReference>
<reference evidence="17 18" key="1">
    <citation type="submission" date="2013-08" db="EMBL/GenBank/DDBJ databases">
        <authorList>
            <person name="Durkin A.S."/>
            <person name="Haft D.R."/>
            <person name="McCorrison J."/>
            <person name="Torralba M."/>
            <person name="Gillis M."/>
            <person name="Haft D.H."/>
            <person name="Methe B."/>
            <person name="Sutton G."/>
            <person name="Nelson K.E."/>
        </authorList>
    </citation>
    <scope>NUCLEOTIDE SEQUENCE [LARGE SCALE GENOMIC DNA]</scope>
    <source>
        <strain evidence="16 18">ATCC 35536</strain>
        <strain evidence="15 17">VPI DR56BR1116</strain>
    </source>
</reference>
<keyword evidence="8" id="KW-0521">NADP</keyword>
<dbReference type="GO" id="GO:0051287">
    <property type="term" value="F:NAD binding"/>
    <property type="evidence" value="ECO:0007669"/>
    <property type="project" value="InterPro"/>
</dbReference>
<dbReference type="SUPFAM" id="SSF55347">
    <property type="entry name" value="Glyceraldehyde-3-phosphate dehydrogenase-like, C-terminal domain"/>
    <property type="match status" value="1"/>
</dbReference>
<feature type="active site" description="Acyl-thioester intermediate" evidence="13">
    <location>
        <position position="176"/>
    </location>
</feature>
<dbReference type="CDD" id="cd18130">
    <property type="entry name" value="ASADH_C_arch_fung_like"/>
    <property type="match status" value="1"/>
</dbReference>
<evidence type="ECO:0000256" key="1">
    <source>
        <dbReference type="ARBA" id="ARBA00002492"/>
    </source>
</evidence>
<evidence type="ECO:0000313" key="15">
    <source>
        <dbReference type="EMBL" id="ERF60262.1"/>
    </source>
</evidence>
<dbReference type="GO" id="GO:0009089">
    <property type="term" value="P:lysine biosynthetic process via diaminopimelate"/>
    <property type="evidence" value="ECO:0007669"/>
    <property type="project" value="UniProtKB-UniPathway"/>
</dbReference>
<protein>
    <recommendedName>
        <fullName evidence="5">aspartate-semialdehyde dehydrogenase</fullName>
        <ecNumber evidence="5">1.2.1.11</ecNumber>
    </recommendedName>
</protein>
<dbReference type="PATRIC" id="fig|1125725.3.peg.1685"/>
<dbReference type="InterPro" id="IPR005676">
    <property type="entry name" value="Asp_semi-ald_DH_pep-lack"/>
</dbReference>
<dbReference type="NCBIfam" id="TIGR00978">
    <property type="entry name" value="asd_EA"/>
    <property type="match status" value="1"/>
</dbReference>